<dbReference type="InterPro" id="IPR011033">
    <property type="entry name" value="PRC_barrel-like_sf"/>
</dbReference>
<dbReference type="Gene3D" id="2.30.30.240">
    <property type="entry name" value="PRC-barrel domain"/>
    <property type="match status" value="1"/>
</dbReference>
<evidence type="ECO:0000313" key="3">
    <source>
        <dbReference type="Proteomes" id="UP001597283"/>
    </source>
</evidence>
<gene>
    <name evidence="2" type="ORF">ACFSC3_13365</name>
</gene>
<protein>
    <submittedName>
        <fullName evidence="2">PRC-barrel domain-containing protein</fullName>
    </submittedName>
</protein>
<sequence length="123" mass="13728">MADNNVATNETDRLIASNKVEGTAVYDRDGNKLGSVYNFMVDKRSGKVEYAVMSFGGFLGMGEDYHPLPWDQLTYDTDQGGYVVNLSREQLEGGPHYSAGNEPTFDRAYGQQVYGYYGSSYNY</sequence>
<reference evidence="3" key="1">
    <citation type="journal article" date="2019" name="Int. J. Syst. Evol. Microbiol.">
        <title>The Global Catalogue of Microorganisms (GCM) 10K type strain sequencing project: providing services to taxonomists for standard genome sequencing and annotation.</title>
        <authorList>
            <consortium name="The Broad Institute Genomics Platform"/>
            <consortium name="The Broad Institute Genome Sequencing Center for Infectious Disease"/>
            <person name="Wu L."/>
            <person name="Ma J."/>
        </authorList>
    </citation>
    <scope>NUCLEOTIDE SEQUENCE [LARGE SCALE GENOMIC DNA]</scope>
    <source>
        <strain evidence="3">Q85</strain>
    </source>
</reference>
<accession>A0ABW4NET7</accession>
<evidence type="ECO:0000259" key="1">
    <source>
        <dbReference type="Pfam" id="PF05239"/>
    </source>
</evidence>
<dbReference type="RefSeq" id="WP_380940945.1">
    <property type="nucleotide sequence ID" value="NZ_JBHUFC010000005.1"/>
</dbReference>
<keyword evidence="3" id="KW-1185">Reference proteome</keyword>
<dbReference type="InterPro" id="IPR027275">
    <property type="entry name" value="PRC-brl_dom"/>
</dbReference>
<name>A0ABW4NET7_9SPHN</name>
<dbReference type="EMBL" id="JBHUFC010000005">
    <property type="protein sequence ID" value="MFD1788554.1"/>
    <property type="molecule type" value="Genomic_DNA"/>
</dbReference>
<dbReference type="PANTHER" id="PTHR36505">
    <property type="entry name" value="BLR1072 PROTEIN"/>
    <property type="match status" value="1"/>
</dbReference>
<evidence type="ECO:0000313" key="2">
    <source>
        <dbReference type="EMBL" id="MFD1788554.1"/>
    </source>
</evidence>
<comment type="caution">
    <text evidence="2">The sequence shown here is derived from an EMBL/GenBank/DDBJ whole genome shotgun (WGS) entry which is preliminary data.</text>
</comment>
<dbReference type="Pfam" id="PF05239">
    <property type="entry name" value="PRC"/>
    <property type="match status" value="1"/>
</dbReference>
<dbReference type="Proteomes" id="UP001597283">
    <property type="component" value="Unassembled WGS sequence"/>
</dbReference>
<proteinExistence type="predicted"/>
<dbReference type="SUPFAM" id="SSF50346">
    <property type="entry name" value="PRC-barrel domain"/>
    <property type="match status" value="1"/>
</dbReference>
<feature type="domain" description="PRC-barrel" evidence="1">
    <location>
        <begin position="15"/>
        <end position="90"/>
    </location>
</feature>
<organism evidence="2 3">
    <name type="scientific">Sphingomonas floccifaciens</name>
    <dbReference type="NCBI Taxonomy" id="1844115"/>
    <lineage>
        <taxon>Bacteria</taxon>
        <taxon>Pseudomonadati</taxon>
        <taxon>Pseudomonadota</taxon>
        <taxon>Alphaproteobacteria</taxon>
        <taxon>Sphingomonadales</taxon>
        <taxon>Sphingomonadaceae</taxon>
        <taxon>Sphingomonas</taxon>
    </lineage>
</organism>
<dbReference type="PANTHER" id="PTHR36505:SF1">
    <property type="entry name" value="BLR1072 PROTEIN"/>
    <property type="match status" value="1"/>
</dbReference>